<feature type="compositionally biased region" description="Polar residues" evidence="1">
    <location>
        <begin position="138"/>
        <end position="148"/>
    </location>
</feature>
<evidence type="ECO:0000256" key="1">
    <source>
        <dbReference type="SAM" id="MobiDB-lite"/>
    </source>
</evidence>
<proteinExistence type="predicted"/>
<dbReference type="EMBL" id="BNCO01000027">
    <property type="protein sequence ID" value="GIL57257.1"/>
    <property type="molecule type" value="Genomic_DNA"/>
</dbReference>
<feature type="compositionally biased region" description="Low complexity" evidence="1">
    <location>
        <begin position="179"/>
        <end position="189"/>
    </location>
</feature>
<sequence>MVASPPSMIFVNCTHRIKSTVLLTMLLTLGVGALPIQAGPSYEGSSDETASIGIELTNKITMEAWQALLADLSELARPPDRATFEGVGDVKLTNLTLDGVGLMMAEEIVQRLIQHWKTGTEQKQGATTGAPPAPRTEVGNSSLNSTLISKDKDSTHASSGAFQTATAAPGDLGNGDGNGDSTRSAQGSSRRGRSLLQGGGEAGTGSMMYANAFRLVFGNFFDFVEGARRFIATLAAEANSLLINVDWIRDLAILATAPLDNIINSNWLPLPQSIDQLRTLLQTALNGFCTPESLRQSQLILGDFQGPTFSLAITPASCPVKVDMKTGSRSIDWENCSPAQLQLSITPATYTGARYTAPVYTGKYCRYTRAFGTDETYSVGGGSNSYSFRRSARQLDILPVLNQFFVRGLFSPFVADNLRFGNVTGGPIFQAISTAAPTTANGSNTAFIMRSSTESAEAEAYLSNKLIAIQDDAPVQYTPAWQSRKKIESAGAAGTGTSSGGATAVPLDPLTSQGVQAGASLSEAVSAGDRQADSISNTSVQILAPYHGKQVHEEMPNPAQSSKITIQVGNDMERRVRASAHAAEVAESRRTASSPVGTTQMEEQQVLPYKPPKVEKAAAAALPGFDKAAPSAPGPQSPGPFVQGDSRRSGEGDSDIDVWAKDDTSDTTQGRQHLPVTAGWNRTYTDWLLGVVDQAFGTAGG</sequence>
<feature type="chain" id="PRO_5035229161" evidence="2">
    <location>
        <begin position="34"/>
        <end position="701"/>
    </location>
</feature>
<dbReference type="Proteomes" id="UP000747399">
    <property type="component" value="Unassembled WGS sequence"/>
</dbReference>
<evidence type="ECO:0000256" key="2">
    <source>
        <dbReference type="SAM" id="SignalP"/>
    </source>
</evidence>
<organism evidence="3 4">
    <name type="scientific">Volvox africanus</name>
    <dbReference type="NCBI Taxonomy" id="51714"/>
    <lineage>
        <taxon>Eukaryota</taxon>
        <taxon>Viridiplantae</taxon>
        <taxon>Chlorophyta</taxon>
        <taxon>core chlorophytes</taxon>
        <taxon>Chlorophyceae</taxon>
        <taxon>CS clade</taxon>
        <taxon>Chlamydomonadales</taxon>
        <taxon>Volvocaceae</taxon>
        <taxon>Volvox</taxon>
    </lineage>
</organism>
<comment type="caution">
    <text evidence="3">The sequence shown here is derived from an EMBL/GenBank/DDBJ whole genome shotgun (WGS) entry which is preliminary data.</text>
</comment>
<name>A0A8J4BA33_9CHLO</name>
<feature type="signal peptide" evidence="2">
    <location>
        <begin position="1"/>
        <end position="33"/>
    </location>
</feature>
<protein>
    <submittedName>
        <fullName evidence="3">Uncharacterized protein</fullName>
    </submittedName>
</protein>
<accession>A0A8J4BA33</accession>
<gene>
    <name evidence="3" type="ORF">Vafri_12511</name>
</gene>
<feature type="compositionally biased region" description="Polar residues" evidence="1">
    <location>
        <begin position="591"/>
        <end position="603"/>
    </location>
</feature>
<dbReference type="AlphaFoldDB" id="A0A8J4BA33"/>
<feature type="region of interest" description="Disordered" evidence="1">
    <location>
        <begin position="625"/>
        <end position="674"/>
    </location>
</feature>
<keyword evidence="2" id="KW-0732">Signal</keyword>
<reference evidence="3" key="1">
    <citation type="journal article" date="2021" name="Proc. Natl. Acad. Sci. U.S.A.">
        <title>Three genomes in the algal genus Volvox reveal the fate of a haploid sex-determining region after a transition to homothallism.</title>
        <authorList>
            <person name="Yamamoto K."/>
            <person name="Hamaji T."/>
            <person name="Kawai-Toyooka H."/>
            <person name="Matsuzaki R."/>
            <person name="Takahashi F."/>
            <person name="Nishimura Y."/>
            <person name="Kawachi M."/>
            <person name="Noguchi H."/>
            <person name="Minakuchi Y."/>
            <person name="Umen J.G."/>
            <person name="Toyoda A."/>
            <person name="Nozaki H."/>
        </authorList>
    </citation>
    <scope>NUCLEOTIDE SEQUENCE</scope>
    <source>
        <strain evidence="3">NIES-3780</strain>
    </source>
</reference>
<feature type="compositionally biased region" description="Polar residues" evidence="1">
    <location>
        <begin position="156"/>
        <end position="166"/>
    </location>
</feature>
<evidence type="ECO:0000313" key="3">
    <source>
        <dbReference type="EMBL" id="GIL57257.1"/>
    </source>
</evidence>
<keyword evidence="4" id="KW-1185">Reference proteome</keyword>
<feature type="region of interest" description="Disordered" evidence="1">
    <location>
        <begin position="578"/>
        <end position="609"/>
    </location>
</feature>
<evidence type="ECO:0000313" key="4">
    <source>
        <dbReference type="Proteomes" id="UP000747399"/>
    </source>
</evidence>
<feature type="region of interest" description="Disordered" evidence="1">
    <location>
        <begin position="119"/>
        <end position="199"/>
    </location>
</feature>